<proteinExistence type="inferred from homology"/>
<dbReference type="EMBL" id="JACJKY010000035">
    <property type="protein sequence ID" value="MBM6921955.1"/>
    <property type="molecule type" value="Genomic_DNA"/>
</dbReference>
<evidence type="ECO:0000259" key="3">
    <source>
        <dbReference type="PROSITE" id="PS50801"/>
    </source>
</evidence>
<dbReference type="PANTHER" id="PTHR33495">
    <property type="entry name" value="ANTI-SIGMA FACTOR ANTAGONIST TM_1081-RELATED-RELATED"/>
    <property type="match status" value="1"/>
</dbReference>
<sequence>MLKLIRGQDRLTAAIIGEIDHHTARRIREETDAVLQQDLPHELIFDFSGVTFMDSSGIGLIMGRYRLVSQWGGSVTIAGAPSRIERILKMSGIEKLAQIHPVKEEEV</sequence>
<dbReference type="Gene3D" id="3.30.750.24">
    <property type="entry name" value="STAS domain"/>
    <property type="match status" value="1"/>
</dbReference>
<protein>
    <recommendedName>
        <fullName evidence="2">Anti-sigma factor antagonist</fullName>
    </recommendedName>
</protein>
<keyword evidence="5" id="KW-1185">Reference proteome</keyword>
<dbReference type="CDD" id="cd07043">
    <property type="entry name" value="STAS_anti-anti-sigma_factors"/>
    <property type="match status" value="1"/>
</dbReference>
<evidence type="ECO:0000256" key="2">
    <source>
        <dbReference type="RuleBase" id="RU003749"/>
    </source>
</evidence>
<dbReference type="Proteomes" id="UP000774750">
    <property type="component" value="Unassembled WGS sequence"/>
</dbReference>
<evidence type="ECO:0000313" key="5">
    <source>
        <dbReference type="Proteomes" id="UP000774750"/>
    </source>
</evidence>
<organism evidence="4 5">
    <name type="scientific">Merdimmobilis hominis</name>
    <dbReference type="NCBI Taxonomy" id="2897707"/>
    <lineage>
        <taxon>Bacteria</taxon>
        <taxon>Bacillati</taxon>
        <taxon>Bacillota</taxon>
        <taxon>Clostridia</taxon>
        <taxon>Eubacteriales</taxon>
        <taxon>Oscillospiraceae</taxon>
        <taxon>Merdimmobilis</taxon>
    </lineage>
</organism>
<dbReference type="NCBIfam" id="TIGR00377">
    <property type="entry name" value="ant_ant_sig"/>
    <property type="match status" value="1"/>
</dbReference>
<evidence type="ECO:0000256" key="1">
    <source>
        <dbReference type="ARBA" id="ARBA00009013"/>
    </source>
</evidence>
<gene>
    <name evidence="4" type="ORF">H6A12_12480</name>
</gene>
<dbReference type="SUPFAM" id="SSF52091">
    <property type="entry name" value="SpoIIaa-like"/>
    <property type="match status" value="1"/>
</dbReference>
<feature type="domain" description="STAS" evidence="3">
    <location>
        <begin position="15"/>
        <end position="107"/>
    </location>
</feature>
<dbReference type="GO" id="GO:0043856">
    <property type="term" value="F:anti-sigma factor antagonist activity"/>
    <property type="evidence" value="ECO:0007669"/>
    <property type="project" value="InterPro"/>
</dbReference>
<dbReference type="Pfam" id="PF01740">
    <property type="entry name" value="STAS"/>
    <property type="match status" value="1"/>
</dbReference>
<dbReference type="PANTHER" id="PTHR33495:SF2">
    <property type="entry name" value="ANTI-SIGMA FACTOR ANTAGONIST TM_1081-RELATED"/>
    <property type="match status" value="1"/>
</dbReference>
<dbReference type="InterPro" id="IPR002645">
    <property type="entry name" value="STAS_dom"/>
</dbReference>
<evidence type="ECO:0000313" key="4">
    <source>
        <dbReference type="EMBL" id="MBM6921955.1"/>
    </source>
</evidence>
<dbReference type="InterPro" id="IPR036513">
    <property type="entry name" value="STAS_dom_sf"/>
</dbReference>
<accession>A0A939BF19</accession>
<reference evidence="4" key="2">
    <citation type="journal article" date="2021" name="Sci. Rep.">
        <title>The distribution of antibiotic resistance genes in chicken gut microbiota commensals.</title>
        <authorList>
            <person name="Juricova H."/>
            <person name="Matiasovicova J."/>
            <person name="Kubasova T."/>
            <person name="Cejkova D."/>
            <person name="Rychlik I."/>
        </authorList>
    </citation>
    <scope>NUCLEOTIDE SEQUENCE</scope>
    <source>
        <strain evidence="4">An559</strain>
    </source>
</reference>
<dbReference type="AlphaFoldDB" id="A0A939BF19"/>
<dbReference type="PROSITE" id="PS50801">
    <property type="entry name" value="STAS"/>
    <property type="match status" value="1"/>
</dbReference>
<dbReference type="RefSeq" id="WP_204448344.1">
    <property type="nucleotide sequence ID" value="NZ_JACJKY010000035.1"/>
</dbReference>
<name>A0A939BF19_9FIRM</name>
<comment type="caution">
    <text evidence="4">The sequence shown here is derived from an EMBL/GenBank/DDBJ whole genome shotgun (WGS) entry which is preliminary data.</text>
</comment>
<reference evidence="4" key="1">
    <citation type="submission" date="2020-08" db="EMBL/GenBank/DDBJ databases">
        <authorList>
            <person name="Cejkova D."/>
            <person name="Kubasova T."/>
            <person name="Jahodarova E."/>
            <person name="Rychlik I."/>
        </authorList>
    </citation>
    <scope>NUCLEOTIDE SEQUENCE</scope>
    <source>
        <strain evidence="4">An559</strain>
    </source>
</reference>
<dbReference type="InterPro" id="IPR003658">
    <property type="entry name" value="Anti-sigma_ant"/>
</dbReference>
<comment type="similarity">
    <text evidence="1 2">Belongs to the anti-sigma-factor antagonist family.</text>
</comment>